<evidence type="ECO:0000313" key="6">
    <source>
        <dbReference type="Proteomes" id="UP000005336"/>
    </source>
</evidence>
<dbReference type="PATRIC" id="fig|1030841.3.peg.772"/>
<dbReference type="GO" id="GO:0090529">
    <property type="term" value="P:cell septum assembly"/>
    <property type="evidence" value="ECO:0007669"/>
    <property type="project" value="InterPro"/>
</dbReference>
<evidence type="ECO:0000256" key="3">
    <source>
        <dbReference type="SAM" id="MobiDB-lite"/>
    </source>
</evidence>
<evidence type="ECO:0000256" key="1">
    <source>
        <dbReference type="RuleBase" id="RU003612"/>
    </source>
</evidence>
<organism evidence="5 6">
    <name type="scientific">Neisseria wadsworthii 9715</name>
    <dbReference type="NCBI Taxonomy" id="1030841"/>
    <lineage>
        <taxon>Bacteria</taxon>
        <taxon>Pseudomonadati</taxon>
        <taxon>Pseudomonadota</taxon>
        <taxon>Betaproteobacteria</taxon>
        <taxon>Neisseriales</taxon>
        <taxon>Neisseriaceae</taxon>
        <taxon>Neisseria</taxon>
    </lineage>
</organism>
<feature type="domain" description="ZipA C-terminal FtsZ-binding" evidence="4">
    <location>
        <begin position="295"/>
        <end position="419"/>
    </location>
</feature>
<dbReference type="InterPro" id="IPR036765">
    <property type="entry name" value="ZipA_FtsZ-bd_C_sf"/>
</dbReference>
<keyword evidence="6" id="KW-1185">Reference proteome</keyword>
<dbReference type="Pfam" id="PF04354">
    <property type="entry name" value="ZipA_C"/>
    <property type="match status" value="1"/>
</dbReference>
<comment type="function">
    <text evidence="1">Essential cell division protein that stabilizes the FtsZ protofilaments by cross-linking them and that serves as a cytoplasmic membrane anchor for the Z ring. Also required for the recruitment to the septal ring of downstream cell division proteins.</text>
</comment>
<evidence type="ECO:0000259" key="4">
    <source>
        <dbReference type="SMART" id="SM00771"/>
    </source>
</evidence>
<reference evidence="5 6" key="1">
    <citation type="submission" date="2011-06" db="EMBL/GenBank/DDBJ databases">
        <authorList>
            <person name="Muzny D."/>
            <person name="Qin X."/>
            <person name="Deng J."/>
            <person name="Jiang H."/>
            <person name="Liu Y."/>
            <person name="Qu J."/>
            <person name="Song X.-Z."/>
            <person name="Zhang L."/>
            <person name="Thornton R."/>
            <person name="Coyle M."/>
            <person name="Francisco L."/>
            <person name="Jackson L."/>
            <person name="Javaid M."/>
            <person name="Korchina V."/>
            <person name="Kovar C."/>
            <person name="Mata R."/>
            <person name="Mathew T."/>
            <person name="Ngo R."/>
            <person name="Nguyen L."/>
            <person name="Nguyen N."/>
            <person name="Okwuonu G."/>
            <person name="Ongeri F."/>
            <person name="Pham C."/>
            <person name="Simmons D."/>
            <person name="Wilczek-Boney K."/>
            <person name="Hale W."/>
            <person name="Jakkamsetti A."/>
            <person name="Pham P."/>
            <person name="Ruth R."/>
            <person name="San Lucas F."/>
            <person name="Warren J."/>
            <person name="Zhang J."/>
            <person name="Zhao Z."/>
            <person name="Zhou C."/>
            <person name="Zhu D."/>
            <person name="Lee S."/>
            <person name="Bess C."/>
            <person name="Blankenburg K."/>
            <person name="Forbes L."/>
            <person name="Fu Q."/>
            <person name="Gubbala S."/>
            <person name="Hirani K."/>
            <person name="Jayaseelan J.C."/>
            <person name="Lara F."/>
            <person name="Munidasa M."/>
            <person name="Palculict T."/>
            <person name="Patil S."/>
            <person name="Pu L.-L."/>
            <person name="Saada N."/>
            <person name="Tang L."/>
            <person name="Weissenberger G."/>
            <person name="Zhu Y."/>
            <person name="Hemphill L."/>
            <person name="Shang Y."/>
            <person name="Youmans B."/>
            <person name="Ayvaz T."/>
            <person name="Ross M."/>
            <person name="Santibanez J."/>
            <person name="Aqrawi P."/>
            <person name="Gross S."/>
            <person name="Joshi V."/>
            <person name="Fowler G."/>
            <person name="Nazareth L."/>
            <person name="Reid J."/>
            <person name="Worley K."/>
            <person name="Petrosino J."/>
            <person name="Highlander S."/>
            <person name="Gibbs R."/>
        </authorList>
    </citation>
    <scope>NUCLEOTIDE SEQUENCE [LARGE SCALE GENOMIC DNA]</scope>
    <source>
        <strain evidence="5 6">9715</strain>
    </source>
</reference>
<feature type="region of interest" description="Disordered" evidence="3">
    <location>
        <begin position="51"/>
        <end position="73"/>
    </location>
</feature>
<dbReference type="InterPro" id="IPR007449">
    <property type="entry name" value="ZipA_FtsZ-bd_C"/>
</dbReference>
<comment type="similarity">
    <text evidence="1">Belongs to the ZipA family.</text>
</comment>
<dbReference type="SMART" id="SM00771">
    <property type="entry name" value="ZipA_C"/>
    <property type="match status" value="1"/>
</dbReference>
<dbReference type="AlphaFoldDB" id="G4CNX6"/>
<comment type="subcellular location">
    <subcellularLocation>
        <location evidence="2">Cell inner membrane</location>
        <topology evidence="2">Single-pass type I membrane protein</topology>
    </subcellularLocation>
</comment>
<dbReference type="STRING" id="1030841.HMPREF9370_0785"/>
<keyword evidence="2" id="KW-0812">Transmembrane</keyword>
<sequence length="443" mass="50065">MSDAMLIFLVLGAVVILGVIAYNMYQENKYRQQVRAQFGHSDKDALLEKQTRSVRDGRLPGHQPKSEPVKKLREKDISELPTEDMFDQMAAAAAKAEQKSQKQGSRKAAANRQDVEIEMEEDSFGAAFSLDLDAELEKEAKQGRGFKFKKVEVPVPSQTKVKNKKELLLDLDDMVHQQLPWFNHNFDYMAYISLREPQELHALPRFAGRHRFQIAGCTMDDRWQIAEPIPSVYYQGFVVGLQAISRNGLATTQELERFGEQVNHFAEQLDAGLLLMDVPSFLDTARPLDELCERVDQTIAIHLVSRGSISGVELRNVLENSDFRLGHDGAFHLQDDNGEPLFSIVTVDGSPFTASLLSSQAYRGFSMLFDITRVPAGEKYFNRFMDIAVNFSGSLGLDLVDDNMNQLSPEWLKNVRSFVLARQEEMKKVGIEPGRDLAVRLFS</sequence>
<keyword evidence="1" id="KW-0131">Cell cycle</keyword>
<dbReference type="SUPFAM" id="SSF64383">
    <property type="entry name" value="Cell-division protein ZipA, C-terminal domain"/>
    <property type="match status" value="1"/>
</dbReference>
<keyword evidence="2" id="KW-0472">Membrane</keyword>
<name>G4CNX6_9NEIS</name>
<keyword evidence="2" id="KW-1003">Cell membrane</keyword>
<dbReference type="RefSeq" id="WP_009115928.1">
    <property type="nucleotide sequence ID" value="NZ_JH165159.1"/>
</dbReference>
<dbReference type="HOGENOM" id="CLU_656932_0_0_4"/>
<gene>
    <name evidence="5" type="ORF">HMPREF9370_0785</name>
</gene>
<dbReference type="Gene3D" id="3.30.1400.10">
    <property type="entry name" value="ZipA, C-terminal FtsZ-binding domain"/>
    <property type="match status" value="1"/>
</dbReference>
<evidence type="ECO:0000313" key="5">
    <source>
        <dbReference type="EMBL" id="EGZ48926.1"/>
    </source>
</evidence>
<accession>G4CNX6</accession>
<keyword evidence="1" id="KW-0132">Cell division</keyword>
<dbReference type="Proteomes" id="UP000005336">
    <property type="component" value="Unassembled WGS sequence"/>
</dbReference>
<keyword evidence="2" id="KW-0997">Cell inner membrane</keyword>
<dbReference type="EMBL" id="AGAZ01000032">
    <property type="protein sequence ID" value="EGZ48926.1"/>
    <property type="molecule type" value="Genomic_DNA"/>
</dbReference>
<dbReference type="OrthoDB" id="8521018at2"/>
<protein>
    <recommendedName>
        <fullName evidence="1">Cell division protein ZipA</fullName>
    </recommendedName>
</protein>
<comment type="caution">
    <text evidence="5">The sequence shown here is derived from an EMBL/GenBank/DDBJ whole genome shotgun (WGS) entry which is preliminary data.</text>
</comment>
<evidence type="ECO:0000256" key="2">
    <source>
        <dbReference type="RuleBase" id="RU003613"/>
    </source>
</evidence>
<proteinExistence type="inferred from homology"/>
<dbReference type="GO" id="GO:0005886">
    <property type="term" value="C:plasma membrane"/>
    <property type="evidence" value="ECO:0007669"/>
    <property type="project" value="UniProtKB-SubCell"/>
</dbReference>